<dbReference type="SMART" id="SM00388">
    <property type="entry name" value="HisKA"/>
    <property type="match status" value="1"/>
</dbReference>
<dbReference type="CDD" id="cd00082">
    <property type="entry name" value="HisKA"/>
    <property type="match status" value="1"/>
</dbReference>
<dbReference type="Pfam" id="PF00512">
    <property type="entry name" value="HisKA"/>
    <property type="match status" value="1"/>
</dbReference>
<dbReference type="GO" id="GO:0030295">
    <property type="term" value="F:protein kinase activator activity"/>
    <property type="evidence" value="ECO:0007669"/>
    <property type="project" value="TreeGrafter"/>
</dbReference>
<dbReference type="GO" id="GO:0000155">
    <property type="term" value="F:phosphorelay sensor kinase activity"/>
    <property type="evidence" value="ECO:0007669"/>
    <property type="project" value="InterPro"/>
</dbReference>
<keyword evidence="8" id="KW-0902">Two-component regulatory system</keyword>
<keyword evidence="4" id="KW-0808">Transferase</keyword>
<dbReference type="Gene3D" id="3.30.565.10">
    <property type="entry name" value="Histidine kinase-like ATPase, C-terminal domain"/>
    <property type="match status" value="1"/>
</dbReference>
<comment type="catalytic activity">
    <reaction evidence="1">
        <text>ATP + protein L-histidine = ADP + protein N-phospho-L-histidine.</text>
        <dbReference type="EC" id="2.7.13.3"/>
    </reaction>
</comment>
<dbReference type="InterPro" id="IPR003594">
    <property type="entry name" value="HATPase_dom"/>
</dbReference>
<gene>
    <name evidence="11" type="ORF">C1E23_18290</name>
</gene>
<evidence type="ECO:0000256" key="6">
    <source>
        <dbReference type="ARBA" id="ARBA00022777"/>
    </source>
</evidence>
<dbReference type="Pfam" id="PF02518">
    <property type="entry name" value="HATPase_c"/>
    <property type="match status" value="1"/>
</dbReference>
<dbReference type="GO" id="GO:0007234">
    <property type="term" value="P:osmosensory signaling via phosphorelay pathway"/>
    <property type="evidence" value="ECO:0007669"/>
    <property type="project" value="TreeGrafter"/>
</dbReference>
<feature type="transmembrane region" description="Helical" evidence="9">
    <location>
        <begin position="142"/>
        <end position="164"/>
    </location>
</feature>
<comment type="caution">
    <text evidence="11">The sequence shown here is derived from an EMBL/GenBank/DDBJ whole genome shotgun (WGS) entry which is preliminary data.</text>
</comment>
<keyword evidence="9" id="KW-0812">Transmembrane</keyword>
<dbReference type="InterPro" id="IPR050351">
    <property type="entry name" value="BphY/WalK/GraS-like"/>
</dbReference>
<dbReference type="EMBL" id="PPSX01000085">
    <property type="protein sequence ID" value="RZQ51677.1"/>
    <property type="molecule type" value="Genomic_DNA"/>
</dbReference>
<dbReference type="SMART" id="SM00387">
    <property type="entry name" value="HATPase_c"/>
    <property type="match status" value="1"/>
</dbReference>
<dbReference type="RefSeq" id="WP_130256941.1">
    <property type="nucleotide sequence ID" value="NZ_PPSX01000085.1"/>
</dbReference>
<feature type="domain" description="Histidine kinase" evidence="10">
    <location>
        <begin position="219"/>
        <end position="430"/>
    </location>
</feature>
<evidence type="ECO:0000256" key="4">
    <source>
        <dbReference type="ARBA" id="ARBA00022679"/>
    </source>
</evidence>
<dbReference type="SUPFAM" id="SSF55874">
    <property type="entry name" value="ATPase domain of HSP90 chaperone/DNA topoisomerase II/histidine kinase"/>
    <property type="match status" value="1"/>
</dbReference>
<evidence type="ECO:0000256" key="3">
    <source>
        <dbReference type="ARBA" id="ARBA00022553"/>
    </source>
</evidence>
<dbReference type="Proteomes" id="UP000291338">
    <property type="component" value="Unassembled WGS sequence"/>
</dbReference>
<dbReference type="Gene3D" id="1.10.287.130">
    <property type="match status" value="1"/>
</dbReference>
<evidence type="ECO:0000313" key="11">
    <source>
        <dbReference type="EMBL" id="RZQ51677.1"/>
    </source>
</evidence>
<evidence type="ECO:0000256" key="1">
    <source>
        <dbReference type="ARBA" id="ARBA00000085"/>
    </source>
</evidence>
<evidence type="ECO:0000256" key="5">
    <source>
        <dbReference type="ARBA" id="ARBA00022741"/>
    </source>
</evidence>
<keyword evidence="7" id="KW-0067">ATP-binding</keyword>
<reference evidence="11 12" key="1">
    <citation type="submission" date="2018-01" db="EMBL/GenBank/DDBJ databases">
        <title>Co-occurrence of chitin degradation, pigmentation and bioactivity in marine Pseudoalteromonas.</title>
        <authorList>
            <person name="Paulsen S."/>
            <person name="Gram L."/>
            <person name="Machado H."/>
        </authorList>
    </citation>
    <scope>NUCLEOTIDE SEQUENCE [LARGE SCALE GENOMIC DNA]</scope>
    <source>
        <strain evidence="11 12">S3898</strain>
    </source>
</reference>
<dbReference type="GO" id="GO:0005524">
    <property type="term" value="F:ATP binding"/>
    <property type="evidence" value="ECO:0007669"/>
    <property type="project" value="UniProtKB-KW"/>
</dbReference>
<dbReference type="InterPro" id="IPR036097">
    <property type="entry name" value="HisK_dim/P_sf"/>
</dbReference>
<evidence type="ECO:0000256" key="8">
    <source>
        <dbReference type="ARBA" id="ARBA00023012"/>
    </source>
</evidence>
<evidence type="ECO:0000256" key="2">
    <source>
        <dbReference type="ARBA" id="ARBA00012438"/>
    </source>
</evidence>
<sequence length="433" mass="48675">MQLNAKNSLLAVIFIVLSNLVVGQLTFDYLQPALVEEAIDEWEAHLNTVAAEVSTTFKNANAQQWEAHALKLSERYFAEAYIMFKEDLGAYELDLLNRAQLHQHNSFVDLSTSSVFYVLDTQQLMVLESVYFDSFTNWLSDWVLWLVACVLNVCFITIFVCFVWSEQKRLSHTIAALNQQPTQRTNSIDDHIAHIKTYLTDISAQNQTQLNLQRDLLHGVAHEFRSPMARMQFALDMLEDADSQSRSDLTQSMQNALQGLDDLVKELLSYARLKDGSTALQKVSSNLDELAKQAVQNVQSFYPAIKFEVINSELMVNADSNLLNRVFVNLLRNAGRFAKSTCQVSFSQNDAYICCFIEDDGMGIPPGKTDRIFEPFTRLDPSRSRDSGGCGLGLAIASSIAQLHDGKLFVLEKEQGLGGACFCLQLPLQDQLN</sequence>
<evidence type="ECO:0000259" key="10">
    <source>
        <dbReference type="PROSITE" id="PS50109"/>
    </source>
</evidence>
<proteinExistence type="predicted"/>
<keyword evidence="6" id="KW-0418">Kinase</keyword>
<keyword evidence="9" id="KW-0472">Membrane</keyword>
<dbReference type="InterPro" id="IPR004358">
    <property type="entry name" value="Sig_transdc_His_kin-like_C"/>
</dbReference>
<evidence type="ECO:0000313" key="12">
    <source>
        <dbReference type="Proteomes" id="UP000291338"/>
    </source>
</evidence>
<dbReference type="EC" id="2.7.13.3" evidence="2"/>
<accession>A0A4Q7IL76</accession>
<dbReference type="InterPro" id="IPR003661">
    <property type="entry name" value="HisK_dim/P_dom"/>
</dbReference>
<keyword evidence="5" id="KW-0547">Nucleotide-binding</keyword>
<keyword evidence="3" id="KW-0597">Phosphoprotein</keyword>
<organism evidence="11 12">
    <name type="scientific">Pseudoalteromonas phenolica</name>
    <dbReference type="NCBI Taxonomy" id="161398"/>
    <lineage>
        <taxon>Bacteria</taxon>
        <taxon>Pseudomonadati</taxon>
        <taxon>Pseudomonadota</taxon>
        <taxon>Gammaproteobacteria</taxon>
        <taxon>Alteromonadales</taxon>
        <taxon>Pseudoalteromonadaceae</taxon>
        <taxon>Pseudoalteromonas</taxon>
    </lineage>
</organism>
<dbReference type="GO" id="GO:0000156">
    <property type="term" value="F:phosphorelay response regulator activity"/>
    <property type="evidence" value="ECO:0007669"/>
    <property type="project" value="TreeGrafter"/>
</dbReference>
<dbReference type="PRINTS" id="PR00344">
    <property type="entry name" value="BCTRLSENSOR"/>
</dbReference>
<dbReference type="PANTHER" id="PTHR42878:SF7">
    <property type="entry name" value="SENSOR HISTIDINE KINASE GLRK"/>
    <property type="match status" value="1"/>
</dbReference>
<name>A0A4Q7IL76_9GAMM</name>
<dbReference type="PROSITE" id="PS50109">
    <property type="entry name" value="HIS_KIN"/>
    <property type="match status" value="1"/>
</dbReference>
<dbReference type="InterPro" id="IPR036890">
    <property type="entry name" value="HATPase_C_sf"/>
</dbReference>
<evidence type="ECO:0000256" key="9">
    <source>
        <dbReference type="SAM" id="Phobius"/>
    </source>
</evidence>
<dbReference type="InterPro" id="IPR005467">
    <property type="entry name" value="His_kinase_dom"/>
</dbReference>
<evidence type="ECO:0000256" key="7">
    <source>
        <dbReference type="ARBA" id="ARBA00022840"/>
    </source>
</evidence>
<protein>
    <recommendedName>
        <fullName evidence="2">histidine kinase</fullName>
        <ecNumber evidence="2">2.7.13.3</ecNumber>
    </recommendedName>
</protein>
<dbReference type="AlphaFoldDB" id="A0A4Q7IL76"/>
<keyword evidence="9" id="KW-1133">Transmembrane helix</keyword>
<dbReference type="SUPFAM" id="SSF47384">
    <property type="entry name" value="Homodimeric domain of signal transducing histidine kinase"/>
    <property type="match status" value="1"/>
</dbReference>
<dbReference type="PANTHER" id="PTHR42878">
    <property type="entry name" value="TWO-COMPONENT HISTIDINE KINASE"/>
    <property type="match status" value="1"/>
</dbReference>